<dbReference type="GO" id="GO:0019808">
    <property type="term" value="F:polyamine binding"/>
    <property type="evidence" value="ECO:0007669"/>
    <property type="project" value="InterPro"/>
</dbReference>
<sequence>MMKKVFLVLLVVLAIPIFAKATLYIYNWADYIPEDVIRAFEEKYDCRVVYDTYASNEEMYAKFKAGGGKGYDLIFPSGDYVSIMKKEGMLQKLDLSKIPNFKYLDKDILAKTTYDPNHEYSVPYMMGSTVVIVNKKYVKEYEKSWSIFDREDLRGRMTLLDDMREVLGAALKYLGYSVNTKNPKELEEAKQVVLRWKKNIAKFDASSYADGIVSGEYWVVHGYAEDVYQRIPEGEEKYFDFFIPKEGGTLWIDNMVIPKGAKNVDLAYKFINFILEPENAAKIADYLGLPSPNVEARKYMQTEPIYTIEDLKNCEFIEDVGEALELYNKIWLEIIM</sequence>
<gene>
    <name evidence="6" type="ordered locus">TM_1375</name>
</gene>
<evidence type="ECO:0000256" key="3">
    <source>
        <dbReference type="ARBA" id="ARBA00022729"/>
    </source>
</evidence>
<comment type="subcellular location">
    <subcellularLocation>
        <location evidence="1">Periplasm</location>
    </subcellularLocation>
</comment>
<evidence type="ECO:0000256" key="2">
    <source>
        <dbReference type="ARBA" id="ARBA00022448"/>
    </source>
</evidence>
<dbReference type="SUPFAM" id="SSF53850">
    <property type="entry name" value="Periplasmic binding protein-like II"/>
    <property type="match status" value="1"/>
</dbReference>
<dbReference type="PaxDb" id="243274-THEMA_07450"/>
<dbReference type="GO" id="GO:0042597">
    <property type="term" value="C:periplasmic space"/>
    <property type="evidence" value="ECO:0007669"/>
    <property type="project" value="UniProtKB-SubCell"/>
</dbReference>
<dbReference type="AlphaFoldDB" id="Q9X195"/>
<dbReference type="PIR" id="H72260">
    <property type="entry name" value="H72260"/>
</dbReference>
<accession>Q9X195</accession>
<dbReference type="EMBL" id="AE000512">
    <property type="protein sequence ID" value="AAD36445.1"/>
    <property type="molecule type" value="Genomic_DNA"/>
</dbReference>
<dbReference type="Pfam" id="PF13416">
    <property type="entry name" value="SBP_bac_8"/>
    <property type="match status" value="1"/>
</dbReference>
<evidence type="ECO:0000256" key="5">
    <source>
        <dbReference type="PIRSR" id="PIRSR019574-1"/>
    </source>
</evidence>
<dbReference type="PATRIC" id="fig|243274.17.peg.1382"/>
<reference evidence="6 7" key="1">
    <citation type="journal article" date="1999" name="Nature">
        <title>Evidence for lateral gene transfer between Archaea and Bacteria from genome sequence of Thermotoga maritima.</title>
        <authorList>
            <person name="Nelson K.E."/>
            <person name="Clayton R.A."/>
            <person name="Gill S.R."/>
            <person name="Gwinn M.L."/>
            <person name="Dodson R.J."/>
            <person name="Haft D.H."/>
            <person name="Hickey E.K."/>
            <person name="Peterson J.D."/>
            <person name="Nelson W.C."/>
            <person name="Ketchum K.A."/>
            <person name="McDonald L."/>
            <person name="Utterback T.R."/>
            <person name="Malek J.A."/>
            <person name="Linher K.D."/>
            <person name="Garrett M.M."/>
            <person name="Stewart A.M."/>
            <person name="Cotton M.D."/>
            <person name="Pratt M.S."/>
            <person name="Phillips C.A."/>
            <person name="Richardson D."/>
            <person name="Heidelberg J."/>
            <person name="Sutton G.G."/>
            <person name="Fleischmann R.D."/>
            <person name="White O."/>
            <person name="Salzberg S.L."/>
            <person name="Smith H.O."/>
            <person name="Venter J.C."/>
            <person name="Fraser C.M."/>
        </authorList>
    </citation>
    <scope>NUCLEOTIDE SEQUENCE [LARGE SCALE GENOMIC DNA]</scope>
    <source>
        <strain evidence="7">ATCC 43589 / DSM 3109 / JCM 10099 / NBRC 100826 / MSB8</strain>
    </source>
</reference>
<dbReference type="PANTHER" id="PTHR30222">
    <property type="entry name" value="SPERMIDINE/PUTRESCINE-BINDING PERIPLASMIC PROTEIN"/>
    <property type="match status" value="1"/>
</dbReference>
<keyword evidence="3" id="KW-0732">Signal</keyword>
<dbReference type="InterPro" id="IPR006059">
    <property type="entry name" value="SBP"/>
</dbReference>
<evidence type="ECO:0000256" key="1">
    <source>
        <dbReference type="ARBA" id="ARBA00004418"/>
    </source>
</evidence>
<keyword evidence="7" id="KW-1185">Reference proteome</keyword>
<dbReference type="InterPro" id="IPR001188">
    <property type="entry name" value="Sperm_putr-bd"/>
</dbReference>
<dbReference type="PIRSF" id="PIRSF019574">
    <property type="entry name" value="Periplasmic_polyamine_BP"/>
    <property type="match status" value="1"/>
</dbReference>
<dbReference type="OrthoDB" id="9769319at2"/>
<dbReference type="KEGG" id="tmm:Tmari_1382"/>
<dbReference type="PRINTS" id="PR00909">
    <property type="entry name" value="SPERMDNBNDNG"/>
</dbReference>
<proteinExistence type="predicted"/>
<dbReference type="PANTHER" id="PTHR30222:SF17">
    <property type="entry name" value="SPERMIDINE_PUTRESCINE-BINDING PERIPLASMIC PROTEIN"/>
    <property type="match status" value="1"/>
</dbReference>
<name>Q9X195_THEMA</name>
<evidence type="ECO:0000313" key="7">
    <source>
        <dbReference type="Proteomes" id="UP000008183"/>
    </source>
</evidence>
<evidence type="ECO:0000313" key="6">
    <source>
        <dbReference type="EMBL" id="AAD36445.1"/>
    </source>
</evidence>
<accession>G4FFB1</accession>
<keyword evidence="2" id="KW-0813">Transport</keyword>
<dbReference type="GO" id="GO:0015846">
    <property type="term" value="P:polyamine transport"/>
    <property type="evidence" value="ECO:0000318"/>
    <property type="project" value="GO_Central"/>
</dbReference>
<dbReference type="RefSeq" id="WP_004081573.1">
    <property type="nucleotide sequence ID" value="NC_000853.1"/>
</dbReference>
<dbReference type="Proteomes" id="UP000008183">
    <property type="component" value="Chromosome"/>
</dbReference>
<dbReference type="KEGG" id="tma:TM1375"/>
<dbReference type="Gene3D" id="3.40.190.10">
    <property type="entry name" value="Periplasmic binding protein-like II"/>
    <property type="match status" value="2"/>
</dbReference>
<dbReference type="InParanoid" id="Q9X195"/>
<keyword evidence="4" id="KW-0574">Periplasm</keyword>
<feature type="binding site" evidence="5">
    <location>
        <begin position="162"/>
        <end position="165"/>
    </location>
    <ligand>
        <name>spermidine</name>
        <dbReference type="ChEBI" id="CHEBI:57834"/>
    </ligand>
</feature>
<organism evidence="6 7">
    <name type="scientific">Thermotoga maritima (strain ATCC 43589 / DSM 3109 / JCM 10099 / NBRC 100826 / MSB8)</name>
    <dbReference type="NCBI Taxonomy" id="243274"/>
    <lineage>
        <taxon>Bacteria</taxon>
        <taxon>Thermotogati</taxon>
        <taxon>Thermotogota</taxon>
        <taxon>Thermotogae</taxon>
        <taxon>Thermotogales</taxon>
        <taxon>Thermotogaceae</taxon>
        <taxon>Thermotoga</taxon>
    </lineage>
</organism>
<dbReference type="CDD" id="cd13662">
    <property type="entry name" value="PBP2_TpPotD_like"/>
    <property type="match status" value="1"/>
</dbReference>
<protein>
    <submittedName>
        <fullName evidence="6">Spermidine/putrescine ABC transporter, periplasmic spermidine/putrescine-binding protein</fullName>
    </submittedName>
</protein>
<evidence type="ECO:0000256" key="4">
    <source>
        <dbReference type="ARBA" id="ARBA00022764"/>
    </source>
</evidence>
<dbReference type="EnsemblBacteria" id="AAD36445">
    <property type="protein sequence ID" value="AAD36445"/>
    <property type="gene ID" value="TM_1375"/>
</dbReference>